<keyword evidence="12" id="KW-1185">Reference proteome</keyword>
<feature type="compositionally biased region" description="Polar residues" evidence="9">
    <location>
        <begin position="75"/>
        <end position="90"/>
    </location>
</feature>
<name>A0A2H3DN32_ARMGA</name>
<feature type="region of interest" description="Disordered" evidence="9">
    <location>
        <begin position="1"/>
        <end position="354"/>
    </location>
</feature>
<dbReference type="GO" id="GO:0008270">
    <property type="term" value="F:zinc ion binding"/>
    <property type="evidence" value="ECO:0007669"/>
    <property type="project" value="UniProtKB-KW"/>
</dbReference>
<feature type="compositionally biased region" description="Low complexity" evidence="9">
    <location>
        <begin position="209"/>
        <end position="219"/>
    </location>
</feature>
<gene>
    <name evidence="11" type="ORF">ARMGADRAFT_1083630</name>
</gene>
<dbReference type="PROSITE" id="PS50089">
    <property type="entry name" value="ZF_RING_2"/>
    <property type="match status" value="1"/>
</dbReference>
<feature type="compositionally biased region" description="Pro residues" evidence="9">
    <location>
        <begin position="220"/>
        <end position="231"/>
    </location>
</feature>
<dbReference type="SMART" id="SM00184">
    <property type="entry name" value="RING"/>
    <property type="match status" value="1"/>
</dbReference>
<feature type="compositionally biased region" description="Low complexity" evidence="9">
    <location>
        <begin position="191"/>
        <end position="201"/>
    </location>
</feature>
<dbReference type="InterPro" id="IPR001841">
    <property type="entry name" value="Znf_RING"/>
</dbReference>
<dbReference type="GO" id="GO:0061630">
    <property type="term" value="F:ubiquitin protein ligase activity"/>
    <property type="evidence" value="ECO:0007669"/>
    <property type="project" value="UniProtKB-EC"/>
</dbReference>
<dbReference type="PANTHER" id="PTHR22937">
    <property type="entry name" value="E3 UBIQUITIN-PROTEIN LIGASE RNF165"/>
    <property type="match status" value="1"/>
</dbReference>
<feature type="compositionally biased region" description="Basic and acidic residues" evidence="9">
    <location>
        <begin position="455"/>
        <end position="466"/>
    </location>
</feature>
<dbReference type="Gene3D" id="3.30.40.10">
    <property type="entry name" value="Zinc/RING finger domain, C3HC4 (zinc finger)"/>
    <property type="match status" value="1"/>
</dbReference>
<evidence type="ECO:0000256" key="2">
    <source>
        <dbReference type="ARBA" id="ARBA00012483"/>
    </source>
</evidence>
<evidence type="ECO:0000256" key="6">
    <source>
        <dbReference type="ARBA" id="ARBA00022786"/>
    </source>
</evidence>
<evidence type="ECO:0000256" key="8">
    <source>
        <dbReference type="PROSITE-ProRule" id="PRU00175"/>
    </source>
</evidence>
<dbReference type="EC" id="2.3.2.27" evidence="2"/>
<protein>
    <recommendedName>
        <fullName evidence="2">RING-type E3 ubiquitin transferase</fullName>
        <ecNumber evidence="2">2.3.2.27</ecNumber>
    </recommendedName>
</protein>
<evidence type="ECO:0000256" key="4">
    <source>
        <dbReference type="ARBA" id="ARBA00022723"/>
    </source>
</evidence>
<dbReference type="InterPro" id="IPR045191">
    <property type="entry name" value="MBR1/2-like"/>
</dbReference>
<dbReference type="InterPro" id="IPR013083">
    <property type="entry name" value="Znf_RING/FYVE/PHD"/>
</dbReference>
<evidence type="ECO:0000259" key="10">
    <source>
        <dbReference type="PROSITE" id="PS50089"/>
    </source>
</evidence>
<keyword evidence="5 8" id="KW-0863">Zinc-finger</keyword>
<feature type="compositionally biased region" description="Pro residues" evidence="9">
    <location>
        <begin position="391"/>
        <end position="403"/>
    </location>
</feature>
<feature type="compositionally biased region" description="Basic residues" evidence="9">
    <location>
        <begin position="92"/>
        <end position="101"/>
    </location>
</feature>
<proteinExistence type="predicted"/>
<comment type="catalytic activity">
    <reaction evidence="1">
        <text>S-ubiquitinyl-[E2 ubiquitin-conjugating enzyme]-L-cysteine + [acceptor protein]-L-lysine = [E2 ubiquitin-conjugating enzyme]-L-cysteine + N(6)-ubiquitinyl-[acceptor protein]-L-lysine.</text>
        <dbReference type="EC" id="2.3.2.27"/>
    </reaction>
</comment>
<dbReference type="FunFam" id="3.30.40.10:FF:000728">
    <property type="entry name" value="Unplaced genomic scaffold supercont1.4, whole genome shotgun sequence"/>
    <property type="match status" value="1"/>
</dbReference>
<feature type="region of interest" description="Disordered" evidence="9">
    <location>
        <begin position="381"/>
        <end position="474"/>
    </location>
</feature>
<evidence type="ECO:0000313" key="11">
    <source>
        <dbReference type="EMBL" id="PBK89663.1"/>
    </source>
</evidence>
<dbReference type="OMA" id="VEMGQVH"/>
<feature type="compositionally biased region" description="Basic and acidic residues" evidence="9">
    <location>
        <begin position="309"/>
        <end position="321"/>
    </location>
</feature>
<accession>A0A2H3DN32</accession>
<reference evidence="12" key="1">
    <citation type="journal article" date="2017" name="Nat. Ecol. Evol.">
        <title>Genome expansion and lineage-specific genetic innovations in the forest pathogenic fungi Armillaria.</title>
        <authorList>
            <person name="Sipos G."/>
            <person name="Prasanna A.N."/>
            <person name="Walter M.C."/>
            <person name="O'Connor E."/>
            <person name="Balint B."/>
            <person name="Krizsan K."/>
            <person name="Kiss B."/>
            <person name="Hess J."/>
            <person name="Varga T."/>
            <person name="Slot J."/>
            <person name="Riley R."/>
            <person name="Boka B."/>
            <person name="Rigling D."/>
            <person name="Barry K."/>
            <person name="Lee J."/>
            <person name="Mihaltcheva S."/>
            <person name="LaButti K."/>
            <person name="Lipzen A."/>
            <person name="Waldron R."/>
            <person name="Moloney N.M."/>
            <person name="Sperisen C."/>
            <person name="Kredics L."/>
            <person name="Vagvoelgyi C."/>
            <person name="Patrignani A."/>
            <person name="Fitzpatrick D."/>
            <person name="Nagy I."/>
            <person name="Doyle S."/>
            <person name="Anderson J.B."/>
            <person name="Grigoriev I.V."/>
            <person name="Gueldener U."/>
            <person name="Muensterkoetter M."/>
            <person name="Nagy L.G."/>
        </authorList>
    </citation>
    <scope>NUCLEOTIDE SEQUENCE [LARGE SCALE GENOMIC DNA]</scope>
    <source>
        <strain evidence="12">Ar21-2</strain>
    </source>
</reference>
<sequence length="1010" mass="107478">MGQTTSRSRSPLPSSDTNASTDPNDPPSTPETQSDDAADSNQSSAPSHISPTSRASRRSARSTVRKSILNIVKPRSSQPDEPNGRPSSNTRKSWRASRRWSKTPPSLTPDIDSSPSASASGTLAAVDEKTSEPGSQSSDAATSHALDSPPAAGSSNVPDPDREDRHSTMSPLVYNNAPEDEVVISPDHFTSSQDVPDVPQDVSPPPTIGPADQSSSGQPSPSPPRQFPPPGTLVVVQGVVHTTDVPRPDATPSAVPPDLPEAPMMIRQGASLSRSPTPVNAERPARNRLSALLRSRPPSMVSTASHSVTPRDVEAHPHSVEESTPTTEPAVTDDTPPPPSEAEPLEQRPSGAISSSSIDVLGTLLSVAAAATAASLLTGSSEPILSSGLTPPTPAAPSAPPPVDLDASLRPNSPTPTAGMADVMTGRTERMRQAWANIRERLGRRTLAPSPGPRLPDRNEERDEAPRTLPDASPVDARERMFAEMARAFNTGLGMPSDSPQHTAEGSLPTEGTERPAISFTPRLPAEGTFERFLIDLQTDLRSTLTQQARQVPEVNPTADSAAPPLEPLATEHEPTVIPTSDSEPLPVVTGTDAEVPQIRNNTGAGESENDNDSMPELQDVSDSDSEFSNDSDSDISRLPRRSPSITAPPSHRPQPPTQSDSWTMPALPSTAGSAAEASRPEGPSGRINWWRLYRFPPIPAPRGTGAVELNLRPQPSPLLASTPSVQVPMPETTPRPVSSTTTPDAAPSPSPSDTRSNFVVPVIVVGLQSVHMNWRHNTQGPPTTAEPVDPADLDVFQQQDDLNENDGRMPEAGMDGLNMGAGGPPLAPDTARGRRWHARAAHALRNLRPGRRTHVHGLASDVDATGSRTFLIYVIGGYYPPDHSIVTGEPNNFDSFEALLDLAELLGQVKPPTVSKEEIDKSGLEVIKSTSLAEYERGGKISSNCIDRCLICLDEYEPEDDVRVMTCRHAFHQKCVDTWLQTGKNNCPACRGMGVSTEAPAPQPDIMTQ</sequence>
<evidence type="ECO:0000256" key="1">
    <source>
        <dbReference type="ARBA" id="ARBA00000900"/>
    </source>
</evidence>
<dbReference type="InParanoid" id="A0A2H3DN32"/>
<dbReference type="SUPFAM" id="SSF57850">
    <property type="entry name" value="RING/U-box"/>
    <property type="match status" value="1"/>
</dbReference>
<organism evidence="11 12">
    <name type="scientific">Armillaria gallica</name>
    <name type="common">Bulbous honey fungus</name>
    <name type="synonym">Armillaria bulbosa</name>
    <dbReference type="NCBI Taxonomy" id="47427"/>
    <lineage>
        <taxon>Eukaryota</taxon>
        <taxon>Fungi</taxon>
        <taxon>Dikarya</taxon>
        <taxon>Basidiomycota</taxon>
        <taxon>Agaricomycotina</taxon>
        <taxon>Agaricomycetes</taxon>
        <taxon>Agaricomycetidae</taxon>
        <taxon>Agaricales</taxon>
        <taxon>Marasmiineae</taxon>
        <taxon>Physalacriaceae</taxon>
        <taxon>Armillaria</taxon>
    </lineage>
</organism>
<evidence type="ECO:0000256" key="9">
    <source>
        <dbReference type="SAM" id="MobiDB-lite"/>
    </source>
</evidence>
<dbReference type="InterPro" id="IPR011016">
    <property type="entry name" value="Znf_RING-CH"/>
</dbReference>
<dbReference type="Pfam" id="PF13639">
    <property type="entry name" value="zf-RING_2"/>
    <property type="match status" value="1"/>
</dbReference>
<feature type="region of interest" description="Disordered" evidence="9">
    <location>
        <begin position="492"/>
        <end position="525"/>
    </location>
</feature>
<feature type="compositionally biased region" description="Basic residues" evidence="9">
    <location>
        <begin position="55"/>
        <end position="64"/>
    </location>
</feature>
<feature type="domain" description="RING-type" evidence="10">
    <location>
        <begin position="950"/>
        <end position="992"/>
    </location>
</feature>
<dbReference type="EMBL" id="KZ293668">
    <property type="protein sequence ID" value="PBK89663.1"/>
    <property type="molecule type" value="Genomic_DNA"/>
</dbReference>
<feature type="compositionally biased region" description="Low complexity" evidence="9">
    <location>
        <begin position="232"/>
        <end position="245"/>
    </location>
</feature>
<evidence type="ECO:0000256" key="7">
    <source>
        <dbReference type="ARBA" id="ARBA00022833"/>
    </source>
</evidence>
<keyword evidence="4" id="KW-0479">Metal-binding</keyword>
<dbReference type="PANTHER" id="PTHR22937:SF65">
    <property type="entry name" value="E3 UBIQUITIN-PROTEIN LIGASE ARK2C"/>
    <property type="match status" value="1"/>
</dbReference>
<dbReference type="OrthoDB" id="8062037at2759"/>
<feature type="region of interest" description="Disordered" evidence="9">
    <location>
        <begin position="574"/>
        <end position="688"/>
    </location>
</feature>
<dbReference type="Proteomes" id="UP000217790">
    <property type="component" value="Unassembled WGS sequence"/>
</dbReference>
<dbReference type="STRING" id="47427.A0A2H3DN32"/>
<evidence type="ECO:0000256" key="5">
    <source>
        <dbReference type="ARBA" id="ARBA00022771"/>
    </source>
</evidence>
<feature type="compositionally biased region" description="Basic and acidic residues" evidence="9">
    <location>
        <begin position="427"/>
        <end position="443"/>
    </location>
</feature>
<keyword evidence="6" id="KW-0833">Ubl conjugation pathway</keyword>
<dbReference type="CDD" id="cd16454">
    <property type="entry name" value="RING-H2_PA-TM-RING"/>
    <property type="match status" value="1"/>
</dbReference>
<feature type="compositionally biased region" description="Low complexity" evidence="9">
    <location>
        <begin position="113"/>
        <end position="125"/>
    </location>
</feature>
<feature type="compositionally biased region" description="Low complexity" evidence="9">
    <location>
        <begin position="1"/>
        <end position="15"/>
    </location>
</feature>
<evidence type="ECO:0000256" key="3">
    <source>
        <dbReference type="ARBA" id="ARBA00022679"/>
    </source>
</evidence>
<feature type="compositionally biased region" description="Low complexity" evidence="9">
    <location>
        <begin position="731"/>
        <end position="755"/>
    </location>
</feature>
<evidence type="ECO:0000313" key="12">
    <source>
        <dbReference type="Proteomes" id="UP000217790"/>
    </source>
</evidence>
<dbReference type="SMART" id="SM00744">
    <property type="entry name" value="RINGv"/>
    <property type="match status" value="1"/>
</dbReference>
<keyword evidence="7" id="KW-0862">Zinc</keyword>
<feature type="compositionally biased region" description="Low complexity" evidence="9">
    <location>
        <begin position="287"/>
        <end position="299"/>
    </location>
</feature>
<feature type="compositionally biased region" description="Polar residues" evidence="9">
    <location>
        <begin position="132"/>
        <end position="141"/>
    </location>
</feature>
<feature type="region of interest" description="Disordered" evidence="9">
    <location>
        <begin position="707"/>
        <end position="757"/>
    </location>
</feature>
<feature type="compositionally biased region" description="Acidic residues" evidence="9">
    <location>
        <begin position="608"/>
        <end position="634"/>
    </location>
</feature>
<keyword evidence="3" id="KW-0808">Transferase</keyword>
<dbReference type="AlphaFoldDB" id="A0A2H3DN32"/>